<evidence type="ECO:0000259" key="4">
    <source>
        <dbReference type="Pfam" id="PF01872"/>
    </source>
</evidence>
<evidence type="ECO:0000256" key="3">
    <source>
        <dbReference type="ARBA" id="ARBA00023002"/>
    </source>
</evidence>
<evidence type="ECO:0000256" key="1">
    <source>
        <dbReference type="ARBA" id="ARBA00005104"/>
    </source>
</evidence>
<dbReference type="EMBL" id="CP067089">
    <property type="protein sequence ID" value="QQO11323.1"/>
    <property type="molecule type" value="Genomic_DNA"/>
</dbReference>
<evidence type="ECO:0000313" key="5">
    <source>
        <dbReference type="EMBL" id="QQO11323.1"/>
    </source>
</evidence>
<keyword evidence="3" id="KW-0560">Oxidoreductase</keyword>
<comment type="pathway">
    <text evidence="1">Cofactor biosynthesis; riboflavin biosynthesis.</text>
</comment>
<accession>A0A7T7XRZ9</accession>
<dbReference type="InterPro" id="IPR024072">
    <property type="entry name" value="DHFR-like_dom_sf"/>
</dbReference>
<dbReference type="Proteomes" id="UP000595917">
    <property type="component" value="Chromosome"/>
</dbReference>
<name>A0A7T7XRZ9_9SPIR</name>
<dbReference type="GO" id="GO:0009231">
    <property type="term" value="P:riboflavin biosynthetic process"/>
    <property type="evidence" value="ECO:0007669"/>
    <property type="project" value="InterPro"/>
</dbReference>
<dbReference type="AlphaFoldDB" id="A0A7T7XRZ9"/>
<gene>
    <name evidence="5" type="ORF">JFL75_05425</name>
</gene>
<evidence type="ECO:0000256" key="2">
    <source>
        <dbReference type="ARBA" id="ARBA00022857"/>
    </source>
</evidence>
<dbReference type="Pfam" id="PF01872">
    <property type="entry name" value="RibD_C"/>
    <property type="match status" value="1"/>
</dbReference>
<dbReference type="GO" id="GO:0008703">
    <property type="term" value="F:5-amino-6-(5-phosphoribosylamino)uracil reductase activity"/>
    <property type="evidence" value="ECO:0007669"/>
    <property type="project" value="InterPro"/>
</dbReference>
<evidence type="ECO:0000313" key="6">
    <source>
        <dbReference type="Proteomes" id="UP000595917"/>
    </source>
</evidence>
<sequence>MLMSVDGKISTGNIDERDVDKDFPKIIGIKDGLKQYYEIEKTTDLFSMNSGKVMAKIGSNIKKENVSKISVSFIIIDNKPHLNHIGIEYFIKLSKGFYLVTNNRNHPAFEYKNEENFHIIYYENKIDFVDLFDKLKNKYGIKSMTIQTGGTLNSILLREKLIDKISIVIAPALIGGKETSTLIDGESLQTFDDLKKIKALKLIENKTLMDSYINLKYEIMNETKIE</sequence>
<reference evidence="5" key="1">
    <citation type="submission" date="2021-01" db="EMBL/GenBank/DDBJ databases">
        <title>Description of Breznakiella homolactica.</title>
        <authorList>
            <person name="Song Y."/>
            <person name="Brune A."/>
        </authorList>
    </citation>
    <scope>NUCLEOTIDE SEQUENCE</scope>
    <source>
        <strain evidence="5">RmG30</strain>
    </source>
</reference>
<dbReference type="InterPro" id="IPR050765">
    <property type="entry name" value="Riboflavin_Biosynth_HTPR"/>
</dbReference>
<protein>
    <submittedName>
        <fullName evidence="5">Dihydrofolate reductase family protein</fullName>
    </submittedName>
</protein>
<feature type="domain" description="Bacterial bifunctional deaminase-reductase C-terminal" evidence="4">
    <location>
        <begin position="112"/>
        <end position="197"/>
    </location>
</feature>
<keyword evidence="6" id="KW-1185">Reference proteome</keyword>
<keyword evidence="2" id="KW-0521">NADP</keyword>
<dbReference type="PANTHER" id="PTHR38011">
    <property type="entry name" value="DIHYDROFOLATE REDUCTASE FAMILY PROTEIN (AFU_ORTHOLOGUE AFUA_8G06820)"/>
    <property type="match status" value="1"/>
</dbReference>
<organism evidence="5 6">
    <name type="scientific">Breznakiella homolactica</name>
    <dbReference type="NCBI Taxonomy" id="2798577"/>
    <lineage>
        <taxon>Bacteria</taxon>
        <taxon>Pseudomonadati</taxon>
        <taxon>Spirochaetota</taxon>
        <taxon>Spirochaetia</taxon>
        <taxon>Spirochaetales</taxon>
        <taxon>Breznakiellaceae</taxon>
        <taxon>Breznakiella</taxon>
    </lineage>
</organism>
<proteinExistence type="predicted"/>
<dbReference type="PANTHER" id="PTHR38011:SF7">
    <property type="entry name" value="2,5-DIAMINO-6-RIBOSYLAMINO-4(3H)-PYRIMIDINONE 5'-PHOSPHATE REDUCTASE"/>
    <property type="match status" value="1"/>
</dbReference>
<dbReference type="SUPFAM" id="SSF53597">
    <property type="entry name" value="Dihydrofolate reductase-like"/>
    <property type="match status" value="1"/>
</dbReference>
<dbReference type="KEGG" id="bhc:JFL75_05425"/>
<dbReference type="Gene3D" id="3.40.430.10">
    <property type="entry name" value="Dihydrofolate Reductase, subunit A"/>
    <property type="match status" value="1"/>
</dbReference>
<dbReference type="InterPro" id="IPR002734">
    <property type="entry name" value="RibDG_C"/>
</dbReference>